<dbReference type="NCBIfam" id="TIGR00081">
    <property type="entry name" value="purC"/>
    <property type="match status" value="1"/>
</dbReference>
<evidence type="ECO:0000256" key="10">
    <source>
        <dbReference type="ARBA" id="ARBA00048475"/>
    </source>
</evidence>
<feature type="domain" description="SAICAR synthetase/ADE2 N-terminal" evidence="13">
    <location>
        <begin position="38"/>
        <end position="264"/>
    </location>
</feature>
<dbReference type="GO" id="GO:0005524">
    <property type="term" value="F:ATP binding"/>
    <property type="evidence" value="ECO:0007669"/>
    <property type="project" value="UniProtKB-KW"/>
</dbReference>
<dbReference type="InterPro" id="IPR001636">
    <property type="entry name" value="SAICAR_synth"/>
</dbReference>
<dbReference type="AlphaFoldDB" id="A0A917KFZ8"/>
<dbReference type="RefSeq" id="WP_188882645.1">
    <property type="nucleotide sequence ID" value="NZ_BMOY01000030.1"/>
</dbReference>
<dbReference type="EMBL" id="BMOY01000030">
    <property type="protein sequence ID" value="GGJ09807.1"/>
    <property type="molecule type" value="Genomic_DNA"/>
</dbReference>
<evidence type="ECO:0000256" key="3">
    <source>
        <dbReference type="ARBA" id="ARBA00012217"/>
    </source>
</evidence>
<dbReference type="PROSITE" id="PS01057">
    <property type="entry name" value="SAICAR_SYNTHETASE_1"/>
    <property type="match status" value="1"/>
</dbReference>
<keyword evidence="6 11" id="KW-0547">Nucleotide-binding</keyword>
<dbReference type="GO" id="GO:0009236">
    <property type="term" value="P:cobalamin biosynthetic process"/>
    <property type="evidence" value="ECO:0007669"/>
    <property type="project" value="InterPro"/>
</dbReference>
<dbReference type="HAMAP" id="MF_00137">
    <property type="entry name" value="SAICAR_synth"/>
    <property type="match status" value="1"/>
</dbReference>
<keyword evidence="5 11" id="KW-0436">Ligase</keyword>
<dbReference type="InterPro" id="IPR050089">
    <property type="entry name" value="SAICAR_synthetase"/>
</dbReference>
<evidence type="ECO:0000313" key="14">
    <source>
        <dbReference type="EMBL" id="GGJ09807.1"/>
    </source>
</evidence>
<comment type="catalytic activity">
    <reaction evidence="10 11">
        <text>5-amino-1-(5-phospho-D-ribosyl)imidazole-4-carboxylate + L-aspartate + ATP = (2S)-2-[5-amino-1-(5-phospho-beta-D-ribosyl)imidazole-4-carboxamido]succinate + ADP + phosphate + 2 H(+)</text>
        <dbReference type="Rhea" id="RHEA:22628"/>
        <dbReference type="ChEBI" id="CHEBI:15378"/>
        <dbReference type="ChEBI" id="CHEBI:29991"/>
        <dbReference type="ChEBI" id="CHEBI:30616"/>
        <dbReference type="ChEBI" id="CHEBI:43474"/>
        <dbReference type="ChEBI" id="CHEBI:58443"/>
        <dbReference type="ChEBI" id="CHEBI:77657"/>
        <dbReference type="ChEBI" id="CHEBI:456216"/>
        <dbReference type="EC" id="6.3.2.6"/>
    </reaction>
</comment>
<comment type="caution">
    <text evidence="14">The sequence shown here is derived from an EMBL/GenBank/DDBJ whole genome shotgun (WGS) entry which is preliminary data.</text>
</comment>
<name>A0A917KFZ8_9BACL</name>
<accession>A0A917KFZ8</accession>
<evidence type="ECO:0000256" key="4">
    <source>
        <dbReference type="ARBA" id="ARBA00016460"/>
    </source>
</evidence>
<sequence>MAANEKHPEGHPGHDAGATLVSGRPARTGAGVPRKGAQLYEGKAKKVFATDRPDAYIVEYKDDATAFNGEKRGTIPGKGVVNNRMSNFFFRLLAQHGVANHFLAELSEREALVCAVRILPLEVVVRNLAAGSMAKRLGLPEGQALAQPVVEFYYKDDRLGDPWVNEDHIRALGWADAAQLAHIRATALRVNEVLAAFLAPRGVRLVDFKLEFGETPAGDLLLADEISPDTCRFWDAATGERLDKDRFRRDLGGVEAAYAEMLRRVLGEGEV</sequence>
<evidence type="ECO:0000256" key="9">
    <source>
        <dbReference type="ARBA" id="ARBA00030409"/>
    </source>
</evidence>
<evidence type="ECO:0000256" key="12">
    <source>
        <dbReference type="SAM" id="MobiDB-lite"/>
    </source>
</evidence>
<dbReference type="FunFam" id="3.30.470.20:FF:000006">
    <property type="entry name" value="Phosphoribosylaminoimidazole-succinocarboxamide synthase"/>
    <property type="match status" value="1"/>
</dbReference>
<dbReference type="Proteomes" id="UP000637695">
    <property type="component" value="Unassembled WGS sequence"/>
</dbReference>
<dbReference type="PANTHER" id="PTHR43599">
    <property type="entry name" value="MULTIFUNCTIONAL PROTEIN ADE2"/>
    <property type="match status" value="1"/>
</dbReference>
<evidence type="ECO:0000256" key="7">
    <source>
        <dbReference type="ARBA" id="ARBA00022755"/>
    </source>
</evidence>
<dbReference type="InterPro" id="IPR028923">
    <property type="entry name" value="SAICAR_synt/ADE2_N"/>
</dbReference>
<evidence type="ECO:0000256" key="2">
    <source>
        <dbReference type="ARBA" id="ARBA00010190"/>
    </source>
</evidence>
<feature type="region of interest" description="Disordered" evidence="12">
    <location>
        <begin position="1"/>
        <end position="35"/>
    </location>
</feature>
<dbReference type="InterPro" id="IPR018236">
    <property type="entry name" value="SAICAR_synthetase_CS"/>
</dbReference>
<organism evidence="14 15">
    <name type="scientific">Alicyclobacillus cellulosilyticus</name>
    <dbReference type="NCBI Taxonomy" id="1003997"/>
    <lineage>
        <taxon>Bacteria</taxon>
        <taxon>Bacillati</taxon>
        <taxon>Bacillota</taxon>
        <taxon>Bacilli</taxon>
        <taxon>Bacillales</taxon>
        <taxon>Alicyclobacillaceae</taxon>
        <taxon>Alicyclobacillus</taxon>
    </lineage>
</organism>
<dbReference type="InterPro" id="IPR033934">
    <property type="entry name" value="SAICAR_synt_PurC"/>
</dbReference>
<keyword evidence="7 11" id="KW-0658">Purine biosynthesis</keyword>
<dbReference type="PANTHER" id="PTHR43599:SF3">
    <property type="entry name" value="SI:DKEY-6E2.2"/>
    <property type="match status" value="1"/>
</dbReference>
<dbReference type="Pfam" id="PF01259">
    <property type="entry name" value="SAICAR_synt"/>
    <property type="match status" value="1"/>
</dbReference>
<dbReference type="GO" id="GO:0004639">
    <property type="term" value="F:phosphoribosylaminoimidazolesuccinocarboxamide synthase activity"/>
    <property type="evidence" value="ECO:0007669"/>
    <property type="project" value="UniProtKB-UniRule"/>
</dbReference>
<dbReference type="SUPFAM" id="SSF56104">
    <property type="entry name" value="SAICAR synthase-like"/>
    <property type="match status" value="1"/>
</dbReference>
<dbReference type="GO" id="GO:0006189">
    <property type="term" value="P:'de novo' IMP biosynthetic process"/>
    <property type="evidence" value="ECO:0007669"/>
    <property type="project" value="UniProtKB-UniRule"/>
</dbReference>
<comment type="similarity">
    <text evidence="2 11">Belongs to the SAICAR synthetase family.</text>
</comment>
<gene>
    <name evidence="11" type="primary">purC</name>
    <name evidence="14" type="ORF">GCM10010885_18670</name>
</gene>
<dbReference type="Gene3D" id="3.30.200.20">
    <property type="entry name" value="Phosphorylase Kinase, domain 1"/>
    <property type="match status" value="1"/>
</dbReference>
<evidence type="ECO:0000256" key="11">
    <source>
        <dbReference type="HAMAP-Rule" id="MF_00137"/>
    </source>
</evidence>
<dbReference type="EC" id="6.3.2.6" evidence="3 11"/>
<evidence type="ECO:0000256" key="6">
    <source>
        <dbReference type="ARBA" id="ARBA00022741"/>
    </source>
</evidence>
<reference evidence="14" key="2">
    <citation type="submission" date="2020-09" db="EMBL/GenBank/DDBJ databases">
        <authorList>
            <person name="Sun Q."/>
            <person name="Ohkuma M."/>
        </authorList>
    </citation>
    <scope>NUCLEOTIDE SEQUENCE</scope>
    <source>
        <strain evidence="14">JCM 18487</strain>
    </source>
</reference>
<evidence type="ECO:0000313" key="15">
    <source>
        <dbReference type="Proteomes" id="UP000637695"/>
    </source>
</evidence>
<dbReference type="Gene3D" id="3.30.470.20">
    <property type="entry name" value="ATP-grasp fold, B domain"/>
    <property type="match status" value="1"/>
</dbReference>
<evidence type="ECO:0000256" key="5">
    <source>
        <dbReference type="ARBA" id="ARBA00022598"/>
    </source>
</evidence>
<evidence type="ECO:0000256" key="8">
    <source>
        <dbReference type="ARBA" id="ARBA00022840"/>
    </source>
</evidence>
<evidence type="ECO:0000256" key="1">
    <source>
        <dbReference type="ARBA" id="ARBA00004672"/>
    </source>
</evidence>
<proteinExistence type="inferred from homology"/>
<evidence type="ECO:0000259" key="13">
    <source>
        <dbReference type="Pfam" id="PF01259"/>
    </source>
</evidence>
<protein>
    <recommendedName>
        <fullName evidence="4 11">Phosphoribosylaminoimidazole-succinocarboxamide synthase</fullName>
        <ecNumber evidence="3 11">6.3.2.6</ecNumber>
    </recommendedName>
    <alternativeName>
        <fullName evidence="9 11">SAICAR synthetase</fullName>
    </alternativeName>
</protein>
<comment type="pathway">
    <text evidence="1 11">Purine metabolism; IMP biosynthesis via de novo pathway; 5-amino-1-(5-phospho-D-ribosyl)imidazole-4-carboxamide from 5-amino-1-(5-phospho-D-ribosyl)imidazole-4-carboxylate: step 1/2.</text>
</comment>
<feature type="compositionally biased region" description="Basic and acidic residues" evidence="12">
    <location>
        <begin position="1"/>
        <end position="14"/>
    </location>
</feature>
<keyword evidence="8 11" id="KW-0067">ATP-binding</keyword>
<dbReference type="PROSITE" id="PS01058">
    <property type="entry name" value="SAICAR_SYNTHETASE_2"/>
    <property type="match status" value="1"/>
</dbReference>
<keyword evidence="15" id="KW-1185">Reference proteome</keyword>
<dbReference type="CDD" id="cd01415">
    <property type="entry name" value="SAICAR_synt_PurC"/>
    <property type="match status" value="1"/>
</dbReference>
<reference evidence="14" key="1">
    <citation type="journal article" date="2014" name="Int. J. Syst. Evol. Microbiol.">
        <title>Complete genome sequence of Corynebacterium casei LMG S-19264T (=DSM 44701T), isolated from a smear-ripened cheese.</title>
        <authorList>
            <consortium name="US DOE Joint Genome Institute (JGI-PGF)"/>
            <person name="Walter F."/>
            <person name="Albersmeier A."/>
            <person name="Kalinowski J."/>
            <person name="Ruckert C."/>
        </authorList>
    </citation>
    <scope>NUCLEOTIDE SEQUENCE</scope>
    <source>
        <strain evidence="14">JCM 18487</strain>
    </source>
</reference>